<gene>
    <name evidence="1" type="ORF">ACFY35_26905</name>
</gene>
<evidence type="ECO:0000313" key="1">
    <source>
        <dbReference type="EMBL" id="MFF5293080.1"/>
    </source>
</evidence>
<evidence type="ECO:0000313" key="2">
    <source>
        <dbReference type="Proteomes" id="UP001602245"/>
    </source>
</evidence>
<reference evidence="1 2" key="1">
    <citation type="submission" date="2024-10" db="EMBL/GenBank/DDBJ databases">
        <title>The Natural Products Discovery Center: Release of the First 8490 Sequenced Strains for Exploring Actinobacteria Biosynthetic Diversity.</title>
        <authorList>
            <person name="Kalkreuter E."/>
            <person name="Kautsar S.A."/>
            <person name="Yang D."/>
            <person name="Bader C.D."/>
            <person name="Teijaro C.N."/>
            <person name="Fluegel L."/>
            <person name="Davis C.M."/>
            <person name="Simpson J.R."/>
            <person name="Lauterbach L."/>
            <person name="Steele A.D."/>
            <person name="Gui C."/>
            <person name="Meng S."/>
            <person name="Li G."/>
            <person name="Viehrig K."/>
            <person name="Ye F."/>
            <person name="Su P."/>
            <person name="Kiefer A.F."/>
            <person name="Nichols A."/>
            <person name="Cepeda A.J."/>
            <person name="Yan W."/>
            <person name="Fan B."/>
            <person name="Jiang Y."/>
            <person name="Adhikari A."/>
            <person name="Zheng C.-J."/>
            <person name="Schuster L."/>
            <person name="Cowan T.M."/>
            <person name="Smanski M.J."/>
            <person name="Chevrette M.G."/>
            <person name="De Carvalho L.P.S."/>
            <person name="Shen B."/>
        </authorList>
    </citation>
    <scope>NUCLEOTIDE SEQUENCE [LARGE SCALE GENOMIC DNA]</scope>
    <source>
        <strain evidence="1 2">NPDC000087</strain>
    </source>
</reference>
<keyword evidence="2" id="KW-1185">Reference proteome</keyword>
<dbReference type="EMBL" id="JBIAZU010000005">
    <property type="protein sequence ID" value="MFF5293080.1"/>
    <property type="molecule type" value="Genomic_DNA"/>
</dbReference>
<dbReference type="RefSeq" id="WP_026205852.1">
    <property type="nucleotide sequence ID" value="NZ_JBIAZU010000005.1"/>
</dbReference>
<sequence length="199" mass="20754">MTSSVASVPDSAFLHAADVPGQIKGMPERLADGERSLPSFCGAAYDQSDRLTLRATFRLLYNSPGSPPEATPKAEIYQDILVYREAAAGPFMTALRAAVAGCGSQSDAAGVPVANFLRGELGAGDESALIEQRRPATDDAGDPLDDGSEQSMFWAVARVGDAIAFLAVIGWECSSADFGDTIALGRKAAARLAAWRASA</sequence>
<accession>A0ABW6WKM0</accession>
<proteinExistence type="predicted"/>
<name>A0ABW6WKM0_9ACTN</name>
<comment type="caution">
    <text evidence="1">The sequence shown here is derived from an EMBL/GenBank/DDBJ whole genome shotgun (WGS) entry which is preliminary data.</text>
</comment>
<dbReference type="Proteomes" id="UP001602245">
    <property type="component" value="Unassembled WGS sequence"/>
</dbReference>
<protein>
    <submittedName>
        <fullName evidence="1">Uncharacterized protein</fullName>
    </submittedName>
</protein>
<organism evidence="1 2">
    <name type="scientific">Paractinoplanes globisporus</name>
    <dbReference type="NCBI Taxonomy" id="113565"/>
    <lineage>
        <taxon>Bacteria</taxon>
        <taxon>Bacillati</taxon>
        <taxon>Actinomycetota</taxon>
        <taxon>Actinomycetes</taxon>
        <taxon>Micromonosporales</taxon>
        <taxon>Micromonosporaceae</taxon>
        <taxon>Paractinoplanes</taxon>
    </lineage>
</organism>